<keyword evidence="3" id="KW-1185">Reference proteome</keyword>
<evidence type="ECO:0000256" key="1">
    <source>
        <dbReference type="SAM" id="MobiDB-lite"/>
    </source>
</evidence>
<dbReference type="Proteomes" id="UP000694044">
    <property type="component" value="Unassembled WGS sequence"/>
</dbReference>
<accession>A0A8T1VC51</accession>
<evidence type="ECO:0000313" key="2">
    <source>
        <dbReference type="EMBL" id="KAG7378651.1"/>
    </source>
</evidence>
<feature type="region of interest" description="Disordered" evidence="1">
    <location>
        <begin position="1"/>
        <end position="23"/>
    </location>
</feature>
<reference evidence="2" key="1">
    <citation type="submission" date="2021-02" db="EMBL/GenBank/DDBJ databases">
        <authorList>
            <person name="Palmer J.M."/>
        </authorList>
    </citation>
    <scope>NUCLEOTIDE SEQUENCE</scope>
    <source>
        <strain evidence="2">SCRP734</strain>
    </source>
</reference>
<dbReference type="EMBL" id="JAGDFM010000407">
    <property type="protein sequence ID" value="KAG7378651.1"/>
    <property type="molecule type" value="Genomic_DNA"/>
</dbReference>
<proteinExistence type="predicted"/>
<organism evidence="2 3">
    <name type="scientific">Phytophthora pseudosyringae</name>
    <dbReference type="NCBI Taxonomy" id="221518"/>
    <lineage>
        <taxon>Eukaryota</taxon>
        <taxon>Sar</taxon>
        <taxon>Stramenopiles</taxon>
        <taxon>Oomycota</taxon>
        <taxon>Peronosporomycetes</taxon>
        <taxon>Peronosporales</taxon>
        <taxon>Peronosporaceae</taxon>
        <taxon>Phytophthora</taxon>
    </lineage>
</organism>
<protein>
    <submittedName>
        <fullName evidence="2">Uncharacterized protein</fullName>
    </submittedName>
</protein>
<sequence length="116" mass="12899">MLRQKAFGGPKTQQHSGWDRQMSASRAMDLLVNADGAKQGTSTKLELPHFDDSKAIAGKLQHKQHSRRRCENTQRPSLPGPISAKLCVIRRILQSCAHSMQCSLCNASKQPTSFLR</sequence>
<dbReference type="AlphaFoldDB" id="A0A8T1VC51"/>
<evidence type="ECO:0000313" key="3">
    <source>
        <dbReference type="Proteomes" id="UP000694044"/>
    </source>
</evidence>
<comment type="caution">
    <text evidence="2">The sequence shown here is derived from an EMBL/GenBank/DDBJ whole genome shotgun (WGS) entry which is preliminary data.</text>
</comment>
<name>A0A8T1VC51_9STRA</name>
<gene>
    <name evidence="2" type="ORF">PHYPSEUDO_009806</name>
</gene>